<dbReference type="EMBL" id="GL379165">
    <property type="protein sequence ID" value="EFJ39046.1"/>
    <property type="molecule type" value="Genomic_DNA"/>
</dbReference>
<organism evidence="2">
    <name type="scientific">Volvox carteri f. nagariensis</name>
    <dbReference type="NCBI Taxonomy" id="3068"/>
    <lineage>
        <taxon>Eukaryota</taxon>
        <taxon>Viridiplantae</taxon>
        <taxon>Chlorophyta</taxon>
        <taxon>core chlorophytes</taxon>
        <taxon>Chlorophyceae</taxon>
        <taxon>CS clade</taxon>
        <taxon>Chlamydomonadales</taxon>
        <taxon>Volvocaceae</taxon>
        <taxon>Volvox</taxon>
    </lineage>
</organism>
<accession>D8UMK3</accession>
<dbReference type="RefSeq" id="XP_002959889.1">
    <property type="nucleotide sequence ID" value="XM_002959843.1"/>
</dbReference>
<sequence>MFDGVLGVSEAAPRTNVEAFRADTHEFNMTTSLLARPGYENPMRGSALGVDAVDSWWSPEGNIPGSVTIQGSHGVAESTNRRPTAFTQISSSVARELYASAPSLTAMPNQPLSAQTSTAVPASGVPSPGVRVQFTNAVVLDTIPGEVPATPVGHPRLPFEPNSRSLAPPGAISSRLQTPPSPDRHTRFTTEAFALKNFHSTRQQAQSARRAGALFHLAPLELPQDISRLRLEITLQHSNSIEKVSAAELLPFQVGEAPFVSGVSSRTRRLLAEGRSYRLFVLFPSLMRPPLWLRRDFSPVKKATVEVDWKLSHRTQFLLYCLRRLRQAECQSLGVWASKRRFGAGEAFALYGAEGRAELTDLSYVLLF</sequence>
<reference evidence="1 2" key="1">
    <citation type="journal article" date="2010" name="Science">
        <title>Genomic analysis of organismal complexity in the multicellular green alga Volvox carteri.</title>
        <authorList>
            <person name="Prochnik S.E."/>
            <person name="Umen J."/>
            <person name="Nedelcu A.M."/>
            <person name="Hallmann A."/>
            <person name="Miller S.M."/>
            <person name="Nishii I."/>
            <person name="Ferris P."/>
            <person name="Kuo A."/>
            <person name="Mitros T."/>
            <person name="Fritz-Laylin L.K."/>
            <person name="Hellsten U."/>
            <person name="Chapman J."/>
            <person name="Simakov O."/>
            <person name="Rensing S.A."/>
            <person name="Terry A."/>
            <person name="Pangilinan J."/>
            <person name="Kapitonov V."/>
            <person name="Jurka J."/>
            <person name="Salamov A."/>
            <person name="Shapiro H."/>
            <person name="Schmutz J."/>
            <person name="Grimwood J."/>
            <person name="Lindquist E."/>
            <person name="Lucas S."/>
            <person name="Grigoriev I.V."/>
            <person name="Schmitt R."/>
            <person name="Kirk D."/>
            <person name="Rokhsar D.S."/>
        </authorList>
    </citation>
    <scope>NUCLEOTIDE SEQUENCE [LARGE SCALE GENOMIC DNA]</scope>
    <source>
        <strain evidence="2">f. Nagariensis / Eve</strain>
    </source>
</reference>
<evidence type="ECO:0000313" key="1">
    <source>
        <dbReference type="EMBL" id="EFJ39046.1"/>
    </source>
</evidence>
<dbReference type="AlphaFoldDB" id="D8UMK3"/>
<dbReference type="KEGG" id="vcn:VOLCADRAFT_101407"/>
<gene>
    <name evidence="1" type="ORF">VOLCADRAFT_101407</name>
</gene>
<evidence type="ECO:0000313" key="2">
    <source>
        <dbReference type="Proteomes" id="UP000001058"/>
    </source>
</evidence>
<dbReference type="Proteomes" id="UP000001058">
    <property type="component" value="Unassembled WGS sequence"/>
</dbReference>
<dbReference type="GeneID" id="9614918"/>
<dbReference type="OrthoDB" id="10671708at2759"/>
<keyword evidence="2" id="KW-1185">Reference proteome</keyword>
<name>D8UMK3_VOLCA</name>
<protein>
    <submittedName>
        <fullName evidence="1">Uncharacterized protein</fullName>
    </submittedName>
</protein>
<proteinExistence type="predicted"/>
<feature type="non-terminal residue" evidence="1">
    <location>
        <position position="368"/>
    </location>
</feature>
<dbReference type="InParanoid" id="D8UMK3"/>